<organism evidence="1">
    <name type="scientific">Arundo donax</name>
    <name type="common">Giant reed</name>
    <name type="synonym">Donax arundinaceus</name>
    <dbReference type="NCBI Taxonomy" id="35708"/>
    <lineage>
        <taxon>Eukaryota</taxon>
        <taxon>Viridiplantae</taxon>
        <taxon>Streptophyta</taxon>
        <taxon>Embryophyta</taxon>
        <taxon>Tracheophyta</taxon>
        <taxon>Spermatophyta</taxon>
        <taxon>Magnoliopsida</taxon>
        <taxon>Liliopsida</taxon>
        <taxon>Poales</taxon>
        <taxon>Poaceae</taxon>
        <taxon>PACMAD clade</taxon>
        <taxon>Arundinoideae</taxon>
        <taxon>Arundineae</taxon>
        <taxon>Arundo</taxon>
    </lineage>
</organism>
<evidence type="ECO:0000313" key="1">
    <source>
        <dbReference type="EMBL" id="JAD74247.1"/>
    </source>
</evidence>
<reference evidence="1" key="2">
    <citation type="journal article" date="2015" name="Data Brief">
        <title>Shoot transcriptome of the giant reed, Arundo donax.</title>
        <authorList>
            <person name="Barrero R.A."/>
            <person name="Guerrero F.D."/>
            <person name="Moolhuijzen P."/>
            <person name="Goolsby J.A."/>
            <person name="Tidwell J."/>
            <person name="Bellgard S.E."/>
            <person name="Bellgard M.I."/>
        </authorList>
    </citation>
    <scope>NUCLEOTIDE SEQUENCE</scope>
    <source>
        <tissue evidence="1">Shoot tissue taken approximately 20 cm above the soil surface</tissue>
    </source>
</reference>
<sequence>MFKFHVFVHCKGFLFSMHQSFVFVLTIEKKCSLSLYIYVSCDS</sequence>
<dbReference type="AlphaFoldDB" id="A0A0A9CRW6"/>
<dbReference type="EMBL" id="GBRH01223648">
    <property type="protein sequence ID" value="JAD74247.1"/>
    <property type="molecule type" value="Transcribed_RNA"/>
</dbReference>
<name>A0A0A9CRW6_ARUDO</name>
<reference evidence="1" key="1">
    <citation type="submission" date="2014-09" db="EMBL/GenBank/DDBJ databases">
        <authorList>
            <person name="Magalhaes I.L.F."/>
            <person name="Oliveira U."/>
            <person name="Santos F.R."/>
            <person name="Vidigal T.H.D.A."/>
            <person name="Brescovit A.D."/>
            <person name="Santos A.J."/>
        </authorList>
    </citation>
    <scope>NUCLEOTIDE SEQUENCE</scope>
    <source>
        <tissue evidence="1">Shoot tissue taken approximately 20 cm above the soil surface</tissue>
    </source>
</reference>
<accession>A0A0A9CRW6</accession>
<proteinExistence type="predicted"/>
<protein>
    <submittedName>
        <fullName evidence="1">Uncharacterized protein</fullName>
    </submittedName>
</protein>